<comment type="function">
    <text evidence="9">Essential component of the signal peptidase complex (SPC) which catalyzes the cleavage of N-terminal signal sequences from nascent proteins as they are translocated into the lumen of the endoplasmic reticulum. Essential for the SPC catalytic activity, possibly by stabilizing and positioning the active center of the complex close to the lumenal surface.</text>
</comment>
<dbReference type="PANTHER" id="PTHR12804">
    <property type="entry name" value="MICROSOMAL SIGNAL PEPTIDASE 23 KD SUBUNIT SPC22/23"/>
    <property type="match status" value="1"/>
</dbReference>
<dbReference type="GO" id="GO:0005787">
    <property type="term" value="C:signal peptidase complex"/>
    <property type="evidence" value="ECO:0007669"/>
    <property type="project" value="UniProtKB-UniRule"/>
</dbReference>
<evidence type="ECO:0000256" key="3">
    <source>
        <dbReference type="ARBA" id="ARBA00022692"/>
    </source>
</evidence>
<keyword evidence="4 9" id="KW-0256">Endoplasmic reticulum</keyword>
<organism evidence="10">
    <name type="scientific">Tetraselmis chuii</name>
    <dbReference type="NCBI Taxonomy" id="63592"/>
    <lineage>
        <taxon>Eukaryota</taxon>
        <taxon>Viridiplantae</taxon>
        <taxon>Chlorophyta</taxon>
        <taxon>core chlorophytes</taxon>
        <taxon>Chlorodendrophyceae</taxon>
        <taxon>Chlorodendrales</taxon>
        <taxon>Chlorodendraceae</taxon>
        <taxon>Tetraselmis</taxon>
    </lineage>
</organism>
<gene>
    <name evidence="10" type="ORF">TCHU04912_LOCUS13421</name>
</gene>
<dbReference type="PIRSF" id="PIRSF016089">
    <property type="entry name" value="SPC22"/>
    <property type="match status" value="1"/>
</dbReference>
<keyword evidence="7 9" id="KW-0472">Membrane</keyword>
<evidence type="ECO:0000256" key="1">
    <source>
        <dbReference type="ARBA" id="ARBA00004648"/>
    </source>
</evidence>
<evidence type="ECO:0000256" key="5">
    <source>
        <dbReference type="ARBA" id="ARBA00022968"/>
    </source>
</evidence>
<accession>A0A7S1SWI0</accession>
<dbReference type="GO" id="GO:0006465">
    <property type="term" value="P:signal peptide processing"/>
    <property type="evidence" value="ECO:0007669"/>
    <property type="project" value="UniProtKB-UniRule"/>
</dbReference>
<evidence type="ECO:0000313" key="10">
    <source>
        <dbReference type="EMBL" id="CAD9211182.1"/>
    </source>
</evidence>
<dbReference type="EMBL" id="HBGG01025947">
    <property type="protein sequence ID" value="CAD9211182.1"/>
    <property type="molecule type" value="Transcribed_RNA"/>
</dbReference>
<dbReference type="PANTHER" id="PTHR12804:SF0">
    <property type="entry name" value="SIGNAL PEPTIDASE COMPLEX SUBUNIT 3"/>
    <property type="match status" value="1"/>
</dbReference>
<evidence type="ECO:0000256" key="7">
    <source>
        <dbReference type="ARBA" id="ARBA00023136"/>
    </source>
</evidence>
<evidence type="ECO:0000256" key="9">
    <source>
        <dbReference type="PIRNR" id="PIRNR016089"/>
    </source>
</evidence>
<keyword evidence="5 9" id="KW-0735">Signal-anchor</keyword>
<dbReference type="InterPro" id="IPR007653">
    <property type="entry name" value="SPC3"/>
</dbReference>
<dbReference type="Pfam" id="PF04573">
    <property type="entry name" value="SPC22"/>
    <property type="match status" value="1"/>
</dbReference>
<evidence type="ECO:0000256" key="4">
    <source>
        <dbReference type="ARBA" id="ARBA00022824"/>
    </source>
</evidence>
<protein>
    <recommendedName>
        <fullName evidence="8 9">Signal peptidase complex subunit 3</fullName>
    </recommendedName>
    <alternativeName>
        <fullName evidence="9">Microsomal signal peptidase 22 kDa subunit</fullName>
    </alternativeName>
</protein>
<evidence type="ECO:0000256" key="6">
    <source>
        <dbReference type="ARBA" id="ARBA00022989"/>
    </source>
</evidence>
<sequence>MHSLLVRANALLTFAGTTLTCMALLAMLTDCFHTSAPEVRVGIKSVERLYELPNGNEEAYIVMDLHADLRSVFSWNTKQLFVFVSVEYATPRNGVNQVVVFDKIVEEREAAVITSSNLRNKYNLVDQGKNLKGKTVNVTVTWNVMPVVGALYTRGMSSEARLPNRYVTGSNFRS</sequence>
<comment type="subcellular location">
    <subcellularLocation>
        <location evidence="1">Endoplasmic reticulum membrane</location>
        <topology evidence="1">Single-pass type II membrane protein</topology>
    </subcellularLocation>
</comment>
<proteinExistence type="inferred from homology"/>
<comment type="similarity">
    <text evidence="2 9">Belongs to the SPCS3 family.</text>
</comment>
<reference evidence="10" key="1">
    <citation type="submission" date="2021-01" db="EMBL/GenBank/DDBJ databases">
        <authorList>
            <person name="Corre E."/>
            <person name="Pelletier E."/>
            <person name="Niang G."/>
            <person name="Scheremetjew M."/>
            <person name="Finn R."/>
            <person name="Kale V."/>
            <person name="Holt S."/>
            <person name="Cochrane G."/>
            <person name="Meng A."/>
            <person name="Brown T."/>
            <person name="Cohen L."/>
        </authorList>
    </citation>
    <scope>NUCLEOTIDE SEQUENCE</scope>
    <source>
        <strain evidence="10">PLY429</strain>
    </source>
</reference>
<evidence type="ECO:0000256" key="2">
    <source>
        <dbReference type="ARBA" id="ARBA00009289"/>
    </source>
</evidence>
<evidence type="ECO:0000256" key="8">
    <source>
        <dbReference type="ARBA" id="ARBA00029556"/>
    </source>
</evidence>
<keyword evidence="6 9" id="KW-1133">Transmembrane helix</keyword>
<dbReference type="GO" id="GO:0045047">
    <property type="term" value="P:protein targeting to ER"/>
    <property type="evidence" value="ECO:0007669"/>
    <property type="project" value="TreeGrafter"/>
</dbReference>
<dbReference type="AlphaFoldDB" id="A0A7S1SWI0"/>
<keyword evidence="3 9" id="KW-0812">Transmembrane</keyword>
<name>A0A7S1SWI0_9CHLO</name>